<dbReference type="Proteomes" id="UP001607302">
    <property type="component" value="Unassembled WGS sequence"/>
</dbReference>
<keyword evidence="1" id="KW-0812">Transmembrane</keyword>
<keyword evidence="1" id="KW-0472">Membrane</keyword>
<organism evidence="2 3">
    <name type="scientific">Vespula squamosa</name>
    <name type="common">Southern yellow jacket</name>
    <name type="synonym">Wasp</name>
    <dbReference type="NCBI Taxonomy" id="30214"/>
    <lineage>
        <taxon>Eukaryota</taxon>
        <taxon>Metazoa</taxon>
        <taxon>Ecdysozoa</taxon>
        <taxon>Arthropoda</taxon>
        <taxon>Hexapoda</taxon>
        <taxon>Insecta</taxon>
        <taxon>Pterygota</taxon>
        <taxon>Neoptera</taxon>
        <taxon>Endopterygota</taxon>
        <taxon>Hymenoptera</taxon>
        <taxon>Apocrita</taxon>
        <taxon>Aculeata</taxon>
        <taxon>Vespoidea</taxon>
        <taxon>Vespidae</taxon>
        <taxon>Vespinae</taxon>
        <taxon>Vespula</taxon>
    </lineage>
</organism>
<evidence type="ECO:0000313" key="2">
    <source>
        <dbReference type="EMBL" id="KAL2720155.1"/>
    </source>
</evidence>
<proteinExistence type="predicted"/>
<dbReference type="AlphaFoldDB" id="A0ABD2AKE4"/>
<name>A0ABD2AKE4_VESSQ</name>
<keyword evidence="3" id="KW-1185">Reference proteome</keyword>
<evidence type="ECO:0000313" key="3">
    <source>
        <dbReference type="Proteomes" id="UP001607302"/>
    </source>
</evidence>
<evidence type="ECO:0000256" key="1">
    <source>
        <dbReference type="SAM" id="Phobius"/>
    </source>
</evidence>
<reference evidence="2 3" key="1">
    <citation type="journal article" date="2024" name="Ann. Entomol. Soc. Am.">
        <title>Genomic analyses of the southern and eastern yellowjacket wasps (Hymenoptera: Vespidae) reveal evolutionary signatures of social life.</title>
        <authorList>
            <person name="Catto M.A."/>
            <person name="Caine P.B."/>
            <person name="Orr S.E."/>
            <person name="Hunt B.G."/>
            <person name="Goodisman M.A.D."/>
        </authorList>
    </citation>
    <scope>NUCLEOTIDE SEQUENCE [LARGE SCALE GENOMIC DNA]</scope>
    <source>
        <strain evidence="2">233</strain>
        <tissue evidence="2">Head and thorax</tissue>
    </source>
</reference>
<feature type="transmembrane region" description="Helical" evidence="1">
    <location>
        <begin position="28"/>
        <end position="53"/>
    </location>
</feature>
<dbReference type="EMBL" id="JAUDFV010000147">
    <property type="protein sequence ID" value="KAL2720155.1"/>
    <property type="molecule type" value="Genomic_DNA"/>
</dbReference>
<comment type="caution">
    <text evidence="2">The sequence shown here is derived from an EMBL/GenBank/DDBJ whole genome shotgun (WGS) entry which is preliminary data.</text>
</comment>
<keyword evidence="1" id="KW-1133">Transmembrane helix</keyword>
<gene>
    <name evidence="2" type="ORF">V1478_010421</name>
</gene>
<sequence>MVETPTRFRTEYSSLCTTKKRDALPTSLYILCSFLNNITISIFVLAFIEVYLFQRSLLQIVLREYVEDGYIRGFRRNVARSPSRYSTDTKVIRDRLDRGPLSPVCQEEAEETAPLYMLRIVFRSEASLWGKVKKQRRIGALLPMVDLEESSSWRLALQGNSMTVIRPHRL</sequence>
<accession>A0ABD2AKE4</accession>
<protein>
    <submittedName>
        <fullName evidence="2">Uncharacterized protein</fullName>
    </submittedName>
</protein>